<keyword evidence="2" id="KW-0812">Transmembrane</keyword>
<evidence type="ECO:0000256" key="2">
    <source>
        <dbReference type="SAM" id="Phobius"/>
    </source>
</evidence>
<protein>
    <submittedName>
        <fullName evidence="3">Uncharacterized protein</fullName>
    </submittedName>
</protein>
<proteinExistence type="predicted"/>
<organism evidence="3">
    <name type="scientific">viral metagenome</name>
    <dbReference type="NCBI Taxonomy" id="1070528"/>
    <lineage>
        <taxon>unclassified sequences</taxon>
        <taxon>metagenomes</taxon>
        <taxon>organismal metagenomes</taxon>
    </lineage>
</organism>
<evidence type="ECO:0000313" key="3">
    <source>
        <dbReference type="EMBL" id="QHS80590.1"/>
    </source>
</evidence>
<evidence type="ECO:0000256" key="1">
    <source>
        <dbReference type="SAM" id="Coils"/>
    </source>
</evidence>
<feature type="coiled-coil region" evidence="1">
    <location>
        <begin position="46"/>
        <end position="73"/>
    </location>
</feature>
<dbReference type="EMBL" id="MN740714">
    <property type="protein sequence ID" value="QHS80590.1"/>
    <property type="molecule type" value="Genomic_DNA"/>
</dbReference>
<accession>A0A6C0AMB5</accession>
<reference evidence="3" key="1">
    <citation type="journal article" date="2020" name="Nature">
        <title>Giant virus diversity and host interactions through global metagenomics.</title>
        <authorList>
            <person name="Schulz F."/>
            <person name="Roux S."/>
            <person name="Paez-Espino D."/>
            <person name="Jungbluth S."/>
            <person name="Walsh D.A."/>
            <person name="Denef V.J."/>
            <person name="McMahon K.D."/>
            <person name="Konstantinidis K.T."/>
            <person name="Eloe-Fadrosh E.A."/>
            <person name="Kyrpides N.C."/>
            <person name="Woyke T."/>
        </authorList>
    </citation>
    <scope>NUCLEOTIDE SEQUENCE</scope>
    <source>
        <strain evidence="3">GVMAG-S-1091796-13</strain>
    </source>
</reference>
<name>A0A6C0AMB5_9ZZZZ</name>
<dbReference type="EMBL" id="MN740715">
    <property type="protein sequence ID" value="QHS80646.1"/>
    <property type="molecule type" value="Genomic_DNA"/>
</dbReference>
<sequence length="104" mass="12447">MSRPLVTFFVINSVTTFVISYLYNYYNILFNKKQQKDQNLNKDGDLEFIINKIKNLEQSIFLLQQNIDDIKITFEEKNNKVIESSTILNNKLEEFIHINYEVFD</sequence>
<feature type="transmembrane region" description="Helical" evidence="2">
    <location>
        <begin position="6"/>
        <end position="26"/>
    </location>
</feature>
<dbReference type="AlphaFoldDB" id="A0A6C0AMB5"/>
<keyword evidence="2" id="KW-1133">Transmembrane helix</keyword>
<keyword evidence="2" id="KW-0472">Membrane</keyword>
<keyword evidence="1" id="KW-0175">Coiled coil</keyword>